<dbReference type="Pfam" id="PF13445">
    <property type="entry name" value="zf-RING_UBOX"/>
    <property type="match status" value="1"/>
</dbReference>
<dbReference type="InterPro" id="IPR027370">
    <property type="entry name" value="Znf-RING_euk"/>
</dbReference>
<dbReference type="Ensembl" id="ENSAMXT00000045727.1">
    <property type="protein sequence ID" value="ENSAMXP00000042806.1"/>
    <property type="gene ID" value="ENSAMXG00000043256.1"/>
</dbReference>
<dbReference type="InterPro" id="IPR013083">
    <property type="entry name" value="Znf_RING/FYVE/PHD"/>
</dbReference>
<dbReference type="GeneTree" id="ENSGT01040000240385"/>
<dbReference type="FunFam" id="2.60.120.920:FF:000004">
    <property type="entry name" value="Butyrophilin subfamily 1 member A1"/>
    <property type="match status" value="1"/>
</dbReference>
<feature type="domain" description="B30.2/SPRY" evidence="7">
    <location>
        <begin position="239"/>
        <end position="433"/>
    </location>
</feature>
<evidence type="ECO:0000256" key="3">
    <source>
        <dbReference type="ARBA" id="ARBA00022833"/>
    </source>
</evidence>
<feature type="domain" description="RING-type" evidence="6">
    <location>
        <begin position="11"/>
        <end position="51"/>
    </location>
</feature>
<dbReference type="Bgee" id="ENSAMXG00000043256">
    <property type="expression patterns" value="Expressed in intestine and 3 other cell types or tissues"/>
</dbReference>
<sequence>ANRIELSRLLCSICLDVFTDPVSTSCGHNFCKSCLTGHWDNSDRWKCPLCNKIFENRPDLSENPNNPTKVTCDACTGPKMKSVKMCLNCGISYYDQTCVCLLCTVTDHKTHNTVPIQEASEEVKVITDDILKFLIPFILDHDKFINLLMYKTQIEVQKMIQERLQKTEKIKESLELSKVGLMLHYTEDETAGGVEVFTALIRSIERSQAELLEVMEEKQKAAERQAEEFIKDLEQEITDEFTYCLYTQITLCVFLSVDVTLDPDKASPNLILSDDGKQVRHGYSNQYPPDNPKRFAYSFSVLEKEGFSSGRVYYEVQVSGKTEWTLGVARGSVNRNIRWRSSLQGGFWTVVLRNGNKYYAAADYSIRLSLKKKPEKVGVFVDYKEGLISFYDEEARSYIYSFTGQSFTGKLYPYFSPVMPNTGVTIIPALTVEVEK</sequence>
<evidence type="ECO:0000256" key="1">
    <source>
        <dbReference type="ARBA" id="ARBA00022723"/>
    </source>
</evidence>
<keyword evidence="3" id="KW-0862">Zinc</keyword>
<dbReference type="STRING" id="7994.ENSAMXP00000042806"/>
<dbReference type="AlphaFoldDB" id="A0A3B1JM57"/>
<reference evidence="9" key="2">
    <citation type="journal article" date="2014" name="Nat. Commun.">
        <title>The cavefish genome reveals candidate genes for eye loss.</title>
        <authorList>
            <person name="McGaugh S.E."/>
            <person name="Gross J.B."/>
            <person name="Aken B."/>
            <person name="Blin M."/>
            <person name="Borowsky R."/>
            <person name="Chalopin D."/>
            <person name="Hinaux H."/>
            <person name="Jeffery W.R."/>
            <person name="Keene A."/>
            <person name="Ma L."/>
            <person name="Minx P."/>
            <person name="Murphy D."/>
            <person name="O'Quin K.E."/>
            <person name="Retaux S."/>
            <person name="Rohner N."/>
            <person name="Searle S.M."/>
            <person name="Stahl B.A."/>
            <person name="Tabin C."/>
            <person name="Volff J.N."/>
            <person name="Yoshizawa M."/>
            <person name="Warren W.C."/>
        </authorList>
    </citation>
    <scope>NUCLEOTIDE SEQUENCE [LARGE SCALE GENOMIC DNA]</scope>
    <source>
        <strain evidence="9">female</strain>
    </source>
</reference>
<feature type="coiled-coil region" evidence="5">
    <location>
        <begin position="204"/>
        <end position="236"/>
    </location>
</feature>
<name>A0A3B1JM57_ASTMX</name>
<dbReference type="InterPro" id="IPR050143">
    <property type="entry name" value="TRIM/RBCC"/>
</dbReference>
<proteinExistence type="predicted"/>
<accession>A0A3B1JM57</accession>
<dbReference type="InterPro" id="IPR043136">
    <property type="entry name" value="B30.2/SPRY_sf"/>
</dbReference>
<dbReference type="PROSITE" id="PS50089">
    <property type="entry name" value="ZF_RING_2"/>
    <property type="match status" value="1"/>
</dbReference>
<reference evidence="8" key="3">
    <citation type="submission" date="2025-08" db="UniProtKB">
        <authorList>
            <consortium name="Ensembl"/>
        </authorList>
    </citation>
    <scope>IDENTIFICATION</scope>
</reference>
<evidence type="ECO:0000313" key="8">
    <source>
        <dbReference type="Ensembl" id="ENSAMXP00000042806.1"/>
    </source>
</evidence>
<keyword evidence="2 4" id="KW-0863">Zinc-finger</keyword>
<evidence type="ECO:0000256" key="5">
    <source>
        <dbReference type="SAM" id="Coils"/>
    </source>
</evidence>
<organism evidence="8 9">
    <name type="scientific">Astyanax mexicanus</name>
    <name type="common">Blind cave fish</name>
    <name type="synonym">Astyanax fasciatus mexicanus</name>
    <dbReference type="NCBI Taxonomy" id="7994"/>
    <lineage>
        <taxon>Eukaryota</taxon>
        <taxon>Metazoa</taxon>
        <taxon>Chordata</taxon>
        <taxon>Craniata</taxon>
        <taxon>Vertebrata</taxon>
        <taxon>Euteleostomi</taxon>
        <taxon>Actinopterygii</taxon>
        <taxon>Neopterygii</taxon>
        <taxon>Teleostei</taxon>
        <taxon>Ostariophysi</taxon>
        <taxon>Characiformes</taxon>
        <taxon>Characoidei</taxon>
        <taxon>Acestrorhamphidae</taxon>
        <taxon>Acestrorhamphinae</taxon>
        <taxon>Astyanax</taxon>
    </lineage>
</organism>
<dbReference type="SMART" id="SM00589">
    <property type="entry name" value="PRY"/>
    <property type="match status" value="1"/>
</dbReference>
<dbReference type="PRINTS" id="PR01407">
    <property type="entry name" value="BUTYPHLNCDUF"/>
</dbReference>
<dbReference type="Pfam" id="PF25600">
    <property type="entry name" value="TRIM_CC"/>
    <property type="match status" value="1"/>
</dbReference>
<dbReference type="CDD" id="cd13733">
    <property type="entry name" value="SPRY_PRY_C-I_1"/>
    <property type="match status" value="1"/>
</dbReference>
<reference evidence="8" key="4">
    <citation type="submission" date="2025-09" db="UniProtKB">
        <authorList>
            <consortium name="Ensembl"/>
        </authorList>
    </citation>
    <scope>IDENTIFICATION</scope>
</reference>
<dbReference type="InterPro" id="IPR017907">
    <property type="entry name" value="Znf_RING_CS"/>
</dbReference>
<dbReference type="InterPro" id="IPR058030">
    <property type="entry name" value="TRIM8/14/16/25/29/45/65_CC"/>
</dbReference>
<dbReference type="InterPro" id="IPR001870">
    <property type="entry name" value="B30.2/SPRY"/>
</dbReference>
<dbReference type="Gene3D" id="3.30.160.60">
    <property type="entry name" value="Classic Zinc Finger"/>
    <property type="match status" value="1"/>
</dbReference>
<reference evidence="9" key="1">
    <citation type="submission" date="2013-03" db="EMBL/GenBank/DDBJ databases">
        <authorList>
            <person name="Jeffery W."/>
            <person name="Warren W."/>
            <person name="Wilson R.K."/>
        </authorList>
    </citation>
    <scope>NUCLEOTIDE SEQUENCE</scope>
    <source>
        <strain evidence="9">female</strain>
    </source>
</reference>
<evidence type="ECO:0000259" key="6">
    <source>
        <dbReference type="PROSITE" id="PS50089"/>
    </source>
</evidence>
<dbReference type="Gene3D" id="2.60.120.920">
    <property type="match status" value="1"/>
</dbReference>
<protein>
    <submittedName>
        <fullName evidence="8">Uncharacterized protein</fullName>
    </submittedName>
</protein>
<keyword evidence="5" id="KW-0175">Coiled coil</keyword>
<dbReference type="CDD" id="cd19769">
    <property type="entry name" value="Bbox2_TRIM16-like"/>
    <property type="match status" value="1"/>
</dbReference>
<dbReference type="InterPro" id="IPR003877">
    <property type="entry name" value="SPRY_dom"/>
</dbReference>
<dbReference type="Pfam" id="PF13765">
    <property type="entry name" value="PRY"/>
    <property type="match status" value="1"/>
</dbReference>
<dbReference type="Proteomes" id="UP000018467">
    <property type="component" value="Unassembled WGS sequence"/>
</dbReference>
<evidence type="ECO:0000256" key="4">
    <source>
        <dbReference type="PROSITE-ProRule" id="PRU00175"/>
    </source>
</evidence>
<keyword evidence="1" id="KW-0479">Metal-binding</keyword>
<evidence type="ECO:0000256" key="2">
    <source>
        <dbReference type="ARBA" id="ARBA00022771"/>
    </source>
</evidence>
<dbReference type="InterPro" id="IPR001841">
    <property type="entry name" value="Znf_RING"/>
</dbReference>
<dbReference type="InterPro" id="IPR013320">
    <property type="entry name" value="ConA-like_dom_sf"/>
</dbReference>
<evidence type="ECO:0000259" key="7">
    <source>
        <dbReference type="PROSITE" id="PS50188"/>
    </source>
</evidence>
<dbReference type="InterPro" id="IPR006574">
    <property type="entry name" value="PRY"/>
</dbReference>
<dbReference type="PROSITE" id="PS00518">
    <property type="entry name" value="ZF_RING_1"/>
    <property type="match status" value="1"/>
</dbReference>
<dbReference type="Pfam" id="PF00622">
    <property type="entry name" value="SPRY"/>
    <property type="match status" value="1"/>
</dbReference>
<keyword evidence="9" id="KW-1185">Reference proteome</keyword>
<dbReference type="SUPFAM" id="SSF49899">
    <property type="entry name" value="Concanavalin A-like lectins/glucanases"/>
    <property type="match status" value="1"/>
</dbReference>
<dbReference type="SUPFAM" id="SSF57850">
    <property type="entry name" value="RING/U-box"/>
    <property type="match status" value="1"/>
</dbReference>
<dbReference type="SMART" id="SM00449">
    <property type="entry name" value="SPRY"/>
    <property type="match status" value="1"/>
</dbReference>
<evidence type="ECO:0000313" key="9">
    <source>
        <dbReference type="Proteomes" id="UP000018467"/>
    </source>
</evidence>
<dbReference type="SUPFAM" id="SSF57845">
    <property type="entry name" value="B-box zinc-binding domain"/>
    <property type="match status" value="1"/>
</dbReference>
<dbReference type="PROSITE" id="PS50188">
    <property type="entry name" value="B302_SPRY"/>
    <property type="match status" value="1"/>
</dbReference>
<dbReference type="InterPro" id="IPR003879">
    <property type="entry name" value="Butyrophylin_SPRY"/>
</dbReference>
<dbReference type="SMART" id="SM00184">
    <property type="entry name" value="RING"/>
    <property type="match status" value="1"/>
</dbReference>
<dbReference type="InParanoid" id="A0A3B1JM57"/>
<dbReference type="GO" id="GO:0008270">
    <property type="term" value="F:zinc ion binding"/>
    <property type="evidence" value="ECO:0007669"/>
    <property type="project" value="UniProtKB-KW"/>
</dbReference>
<dbReference type="PANTHER" id="PTHR24103">
    <property type="entry name" value="E3 UBIQUITIN-PROTEIN LIGASE TRIM"/>
    <property type="match status" value="1"/>
</dbReference>
<dbReference type="Gene3D" id="3.30.40.10">
    <property type="entry name" value="Zinc/RING finger domain, C3HC4 (zinc finger)"/>
    <property type="match status" value="1"/>
</dbReference>